<keyword evidence="1" id="KW-1133">Transmembrane helix</keyword>
<reference evidence="2 3" key="1">
    <citation type="journal article" date="2012" name="Nature">
        <title>Repeated polyploidization of Gossypium genomes and the evolution of spinnable cotton fibres.</title>
        <authorList>
            <person name="Paterson A.H."/>
            <person name="Wendel J.F."/>
            <person name="Gundlach H."/>
            <person name="Guo H."/>
            <person name="Jenkins J."/>
            <person name="Jin D."/>
            <person name="Llewellyn D."/>
            <person name="Showmaker K.C."/>
            <person name="Shu S."/>
            <person name="Udall J."/>
            <person name="Yoo M.J."/>
            <person name="Byers R."/>
            <person name="Chen W."/>
            <person name="Doron-Faigenboim A."/>
            <person name="Duke M.V."/>
            <person name="Gong L."/>
            <person name="Grimwood J."/>
            <person name="Grover C."/>
            <person name="Grupp K."/>
            <person name="Hu G."/>
            <person name="Lee T.H."/>
            <person name="Li J."/>
            <person name="Lin L."/>
            <person name="Liu T."/>
            <person name="Marler B.S."/>
            <person name="Page J.T."/>
            <person name="Roberts A.W."/>
            <person name="Romanel E."/>
            <person name="Sanders W.S."/>
            <person name="Szadkowski E."/>
            <person name="Tan X."/>
            <person name="Tang H."/>
            <person name="Xu C."/>
            <person name="Wang J."/>
            <person name="Wang Z."/>
            <person name="Zhang D."/>
            <person name="Zhang L."/>
            <person name="Ashrafi H."/>
            <person name="Bedon F."/>
            <person name="Bowers J.E."/>
            <person name="Brubaker C.L."/>
            <person name="Chee P.W."/>
            <person name="Das S."/>
            <person name="Gingle A.R."/>
            <person name="Haigler C.H."/>
            <person name="Harker D."/>
            <person name="Hoffmann L.V."/>
            <person name="Hovav R."/>
            <person name="Jones D.C."/>
            <person name="Lemke C."/>
            <person name="Mansoor S."/>
            <person name="ur Rahman M."/>
            <person name="Rainville L.N."/>
            <person name="Rambani A."/>
            <person name="Reddy U.K."/>
            <person name="Rong J.K."/>
            <person name="Saranga Y."/>
            <person name="Scheffler B.E."/>
            <person name="Scheffler J.A."/>
            <person name="Stelly D.M."/>
            <person name="Triplett B.A."/>
            <person name="Van Deynze A."/>
            <person name="Vaslin M.F."/>
            <person name="Waghmare V.N."/>
            <person name="Walford S.A."/>
            <person name="Wright R.J."/>
            <person name="Zaki E.A."/>
            <person name="Zhang T."/>
            <person name="Dennis E.S."/>
            <person name="Mayer K.F."/>
            <person name="Peterson D.G."/>
            <person name="Rokhsar D.S."/>
            <person name="Wang X."/>
            <person name="Schmutz J."/>
        </authorList>
    </citation>
    <scope>NUCLEOTIDE SEQUENCE [LARGE SCALE GENOMIC DNA]</scope>
</reference>
<sequence>FKGWSLMGFKRVWFDSRTINCFYNVLEIENGDFSQVDYDRIIYFDIIQVLIGNVDQWGFQKDGYSPLKNLAIVPKLWLLFFFFHFICVRLLPFTHTSDVTPSRKFYSLLYYILQNNCTVDVGRLIN</sequence>
<organism evidence="2 3">
    <name type="scientific">Gossypium raimondii</name>
    <name type="common">Peruvian cotton</name>
    <name type="synonym">Gossypium klotzschianum subsp. raimondii</name>
    <dbReference type="NCBI Taxonomy" id="29730"/>
    <lineage>
        <taxon>Eukaryota</taxon>
        <taxon>Viridiplantae</taxon>
        <taxon>Streptophyta</taxon>
        <taxon>Embryophyta</taxon>
        <taxon>Tracheophyta</taxon>
        <taxon>Spermatophyta</taxon>
        <taxon>Magnoliopsida</taxon>
        <taxon>eudicotyledons</taxon>
        <taxon>Gunneridae</taxon>
        <taxon>Pentapetalae</taxon>
        <taxon>rosids</taxon>
        <taxon>malvids</taxon>
        <taxon>Malvales</taxon>
        <taxon>Malvaceae</taxon>
        <taxon>Malvoideae</taxon>
        <taxon>Gossypium</taxon>
    </lineage>
</organism>
<evidence type="ECO:0000313" key="2">
    <source>
        <dbReference type="EMBL" id="KJB62155.1"/>
    </source>
</evidence>
<dbReference type="AlphaFoldDB" id="A0A0D2V0E0"/>
<evidence type="ECO:0000256" key="1">
    <source>
        <dbReference type="SAM" id="Phobius"/>
    </source>
</evidence>
<dbReference type="EMBL" id="CM001748">
    <property type="protein sequence ID" value="KJB62155.1"/>
    <property type="molecule type" value="Genomic_DNA"/>
</dbReference>
<keyword evidence="1" id="KW-0812">Transmembrane</keyword>
<proteinExistence type="predicted"/>
<keyword evidence="3" id="KW-1185">Reference proteome</keyword>
<gene>
    <name evidence="2" type="ORF">B456_009G403200</name>
</gene>
<evidence type="ECO:0000313" key="3">
    <source>
        <dbReference type="Proteomes" id="UP000032304"/>
    </source>
</evidence>
<keyword evidence="1" id="KW-0472">Membrane</keyword>
<accession>A0A0D2V0E0</accession>
<feature type="transmembrane region" description="Helical" evidence="1">
    <location>
        <begin position="76"/>
        <end position="94"/>
    </location>
</feature>
<feature type="non-terminal residue" evidence="2">
    <location>
        <position position="1"/>
    </location>
</feature>
<protein>
    <submittedName>
        <fullName evidence="2">Uncharacterized protein</fullName>
    </submittedName>
</protein>
<name>A0A0D2V0E0_GOSRA</name>
<dbReference type="Proteomes" id="UP000032304">
    <property type="component" value="Chromosome 9"/>
</dbReference>
<dbReference type="Gramene" id="KJB62155">
    <property type="protein sequence ID" value="KJB62155"/>
    <property type="gene ID" value="B456_009G403200"/>
</dbReference>